<organism evidence="2 4">
    <name type="scientific">Kosakonia oryzae</name>
    <dbReference type="NCBI Taxonomy" id="497725"/>
    <lineage>
        <taxon>Bacteria</taxon>
        <taxon>Pseudomonadati</taxon>
        <taxon>Pseudomonadota</taxon>
        <taxon>Gammaproteobacteria</taxon>
        <taxon>Enterobacterales</taxon>
        <taxon>Enterobacteriaceae</taxon>
        <taxon>Kosakonia</taxon>
    </lineage>
</organism>
<dbReference type="EMBL" id="CP014007">
    <property type="protein sequence ID" value="ANI83324.1"/>
    <property type="molecule type" value="Genomic_DNA"/>
</dbReference>
<gene>
    <name evidence="1" type="ORF">AWR26_14600</name>
    <name evidence="2" type="ORF">SAMN05216286_1332</name>
</gene>
<keyword evidence="3" id="KW-1185">Reference proteome</keyword>
<dbReference type="RefSeq" id="WP_064566968.1">
    <property type="nucleotide sequence ID" value="NZ_CP014007.2"/>
</dbReference>
<dbReference type="Proteomes" id="UP000078227">
    <property type="component" value="Chromosome"/>
</dbReference>
<reference evidence="1 3" key="2">
    <citation type="submission" date="2021-03" db="EMBL/GenBank/DDBJ databases">
        <authorList>
            <person name="Li Y."/>
            <person name="Li S."/>
            <person name="Chen M."/>
            <person name="Peng G."/>
            <person name="Tan Z."/>
            <person name="An Q."/>
        </authorList>
    </citation>
    <scope>NUCLEOTIDE SEQUENCE [LARGE SCALE GENOMIC DNA]</scope>
    <source>
        <strain evidence="1 3">Ola 51</strain>
    </source>
</reference>
<dbReference type="EMBL" id="FOKO01000002">
    <property type="protein sequence ID" value="SFC02362.1"/>
    <property type="molecule type" value="Genomic_DNA"/>
</dbReference>
<dbReference type="Proteomes" id="UP000182314">
    <property type="component" value="Unassembled WGS sequence"/>
</dbReference>
<dbReference type="KEGG" id="kor:AWR26_14600"/>
<evidence type="ECO:0000313" key="3">
    <source>
        <dbReference type="Proteomes" id="UP000078227"/>
    </source>
</evidence>
<accession>A0AA94KPM7</accession>
<dbReference type="AlphaFoldDB" id="A0AA94KPM7"/>
<evidence type="ECO:0000313" key="4">
    <source>
        <dbReference type="Proteomes" id="UP000182314"/>
    </source>
</evidence>
<evidence type="ECO:0000313" key="2">
    <source>
        <dbReference type="EMBL" id="SFC02362.1"/>
    </source>
</evidence>
<proteinExistence type="predicted"/>
<evidence type="ECO:0000313" key="1">
    <source>
        <dbReference type="EMBL" id="ANI83324.1"/>
    </source>
</evidence>
<protein>
    <submittedName>
        <fullName evidence="1">DNA breaking-rejoining protein</fullName>
    </submittedName>
</protein>
<name>A0AA94KPM7_9ENTR</name>
<sequence>MQIITAQTEIKVINQDVALFNCEKKVSGVIHTPSSKEVTVILDGGYVLGKFDCAHCAVRAIALLALSISDADKAMFGSYRNYKREFTERVLQQVH</sequence>
<reference evidence="2 4" key="1">
    <citation type="submission" date="2016-10" db="EMBL/GenBank/DDBJ databases">
        <authorList>
            <person name="Varghese N."/>
            <person name="Submissions S."/>
        </authorList>
    </citation>
    <scope>NUCLEOTIDE SEQUENCE [LARGE SCALE GENOMIC DNA]</scope>
    <source>
        <strain evidence="2 4">CGMCC 1.7012</strain>
    </source>
</reference>